<dbReference type="RefSeq" id="WP_079425409.1">
    <property type="nucleotide sequence ID" value="NZ_MZGV01000030.1"/>
</dbReference>
<proteinExistence type="predicted"/>
<dbReference type="OrthoDB" id="2002222at2"/>
<dbReference type="Gene3D" id="2.40.380.10">
    <property type="entry name" value="FomD-like"/>
    <property type="match status" value="1"/>
</dbReference>
<feature type="domain" description="DUF402" evidence="1">
    <location>
        <begin position="37"/>
        <end position="159"/>
    </location>
</feature>
<dbReference type="InterPro" id="IPR007295">
    <property type="entry name" value="DUF402"/>
</dbReference>
<dbReference type="InterPro" id="IPR035930">
    <property type="entry name" value="FomD-like_sf"/>
</dbReference>
<dbReference type="PANTHER" id="PTHR41271:SF1">
    <property type="entry name" value="DUF402 DOMAIN-CONTAINING PROTEIN"/>
    <property type="match status" value="1"/>
</dbReference>
<sequence>MKRSRLSYDEWKCILSKKQTIKLIRNETVNGYISLIDIKEVSIPQVWKFNGQDIVVCYRGYKWLSILLSNEYYCITTMLNDKDEILLWYVDMIWKQGVDNDDVPYFYDLYLDLVVYPNGEIIEDDMDELIDALHKGEITLEQYNLAINTCENLKAGLLADIELFKKYTNICFDLIRK</sequence>
<dbReference type="Pfam" id="PF04167">
    <property type="entry name" value="DUF402"/>
    <property type="match status" value="1"/>
</dbReference>
<evidence type="ECO:0000259" key="1">
    <source>
        <dbReference type="Pfam" id="PF04167"/>
    </source>
</evidence>
<dbReference type="AlphaFoldDB" id="A0A1V4IKL0"/>
<dbReference type="EMBL" id="MZGV01000030">
    <property type="protein sequence ID" value="OPJ60572.1"/>
    <property type="molecule type" value="Genomic_DNA"/>
</dbReference>
<protein>
    <recommendedName>
        <fullName evidence="1">DUF402 domain-containing protein</fullName>
    </recommendedName>
</protein>
<organism evidence="2 3">
    <name type="scientific">Clostridium oryzae</name>
    <dbReference type="NCBI Taxonomy" id="1450648"/>
    <lineage>
        <taxon>Bacteria</taxon>
        <taxon>Bacillati</taxon>
        <taxon>Bacillota</taxon>
        <taxon>Clostridia</taxon>
        <taxon>Eubacteriales</taxon>
        <taxon>Clostridiaceae</taxon>
        <taxon>Clostridium</taxon>
    </lineage>
</organism>
<dbReference type="PANTHER" id="PTHR41271">
    <property type="entry name" value="DUF402 DOMAIN-CONTAINING PROTEIN"/>
    <property type="match status" value="1"/>
</dbReference>
<reference evidence="2 3" key="1">
    <citation type="submission" date="2017-03" db="EMBL/GenBank/DDBJ databases">
        <title>Genome sequence of Clostridium oryzae DSM 28571.</title>
        <authorList>
            <person name="Poehlein A."/>
            <person name="Daniel R."/>
        </authorList>
    </citation>
    <scope>NUCLEOTIDE SEQUENCE [LARGE SCALE GENOMIC DNA]</scope>
    <source>
        <strain evidence="2 3">DSM 28571</strain>
    </source>
</reference>
<dbReference type="SUPFAM" id="SSF159234">
    <property type="entry name" value="FomD-like"/>
    <property type="match status" value="1"/>
</dbReference>
<comment type="caution">
    <text evidence="2">The sequence shown here is derived from an EMBL/GenBank/DDBJ whole genome shotgun (WGS) entry which is preliminary data.</text>
</comment>
<dbReference type="Proteomes" id="UP000190080">
    <property type="component" value="Unassembled WGS sequence"/>
</dbReference>
<accession>A0A1V4IKL0</accession>
<evidence type="ECO:0000313" key="3">
    <source>
        <dbReference type="Proteomes" id="UP000190080"/>
    </source>
</evidence>
<keyword evidence="3" id="KW-1185">Reference proteome</keyword>
<dbReference type="STRING" id="1450648.CLORY_27480"/>
<name>A0A1V4IKL0_9CLOT</name>
<gene>
    <name evidence="2" type="ORF">CLORY_27480</name>
</gene>
<evidence type="ECO:0000313" key="2">
    <source>
        <dbReference type="EMBL" id="OPJ60572.1"/>
    </source>
</evidence>